<gene>
    <name evidence="2" type="ORF">MSHO_58870</name>
</gene>
<dbReference type="PROSITE" id="PS50994">
    <property type="entry name" value="INTEGRASE"/>
    <property type="match status" value="1"/>
</dbReference>
<proteinExistence type="predicted"/>
<dbReference type="InterPro" id="IPR025161">
    <property type="entry name" value="IS402-like_dom"/>
</dbReference>
<evidence type="ECO:0000313" key="2">
    <source>
        <dbReference type="EMBL" id="BBX60542.1"/>
    </source>
</evidence>
<reference evidence="2 3" key="1">
    <citation type="journal article" date="2019" name="Emerg. Microbes Infect.">
        <title>Comprehensive subspecies identification of 175 nontuberculous mycobacteria species based on 7547 genomic profiles.</title>
        <authorList>
            <person name="Matsumoto Y."/>
            <person name="Kinjo T."/>
            <person name="Motooka D."/>
            <person name="Nabeya D."/>
            <person name="Jung N."/>
            <person name="Uechi K."/>
            <person name="Horii T."/>
            <person name="Iida T."/>
            <person name="Fujita J."/>
            <person name="Nakamura S."/>
        </authorList>
    </citation>
    <scope>NUCLEOTIDE SEQUENCE [LARGE SCALE GENOMIC DNA]</scope>
    <source>
        <strain evidence="2 3">JCM 12657</strain>
    </source>
</reference>
<name>A0A7I7LM17_9MYCO</name>
<dbReference type="GO" id="GO:0015074">
    <property type="term" value="P:DNA integration"/>
    <property type="evidence" value="ECO:0007669"/>
    <property type="project" value="InterPro"/>
</dbReference>
<evidence type="ECO:0000313" key="3">
    <source>
        <dbReference type="Proteomes" id="UP000467164"/>
    </source>
</evidence>
<dbReference type="Proteomes" id="UP000467164">
    <property type="component" value="Chromosome"/>
</dbReference>
<dbReference type="InterPro" id="IPR001584">
    <property type="entry name" value="Integrase_cat-core"/>
</dbReference>
<dbReference type="KEGG" id="msho:MSHO_58870"/>
<dbReference type="PANTHER" id="PTHR46889">
    <property type="entry name" value="TRANSPOSASE INSF FOR INSERTION SEQUENCE IS3B-RELATED"/>
    <property type="match status" value="1"/>
</dbReference>
<dbReference type="InterPro" id="IPR012337">
    <property type="entry name" value="RNaseH-like_sf"/>
</dbReference>
<feature type="domain" description="Integrase catalytic" evidence="1">
    <location>
        <begin position="121"/>
        <end position="285"/>
    </location>
</feature>
<protein>
    <recommendedName>
        <fullName evidence="1">Integrase catalytic domain-containing protein</fullName>
    </recommendedName>
</protein>
<dbReference type="PANTHER" id="PTHR46889:SF4">
    <property type="entry name" value="TRANSPOSASE INSO FOR INSERTION SEQUENCE ELEMENT IS911B-RELATED"/>
    <property type="match status" value="1"/>
</dbReference>
<accession>A0A7I7LM17</accession>
<organism evidence="2 3">
    <name type="scientific">Mycobacterium shottsii</name>
    <dbReference type="NCBI Taxonomy" id="133549"/>
    <lineage>
        <taxon>Bacteria</taxon>
        <taxon>Bacillati</taxon>
        <taxon>Actinomycetota</taxon>
        <taxon>Actinomycetes</taxon>
        <taxon>Mycobacteriales</taxon>
        <taxon>Mycobacteriaceae</taxon>
        <taxon>Mycobacterium</taxon>
        <taxon>Mycobacterium ulcerans group</taxon>
    </lineage>
</organism>
<sequence length="451" mass="50692">MIYPFVRELAADGIPVTVTCRVLNIARAPYYRWLDQPVTDTEWNRAHLANALFDAHRDDPEFGYRFLADEAKAAGFCVAERTVWRICSANGWFSVFGKKKRGKKAKVGAPAHDDLVRRDFTAAGPNQLWLSDITEHPTREGKLYLCAIKDVWSNRIVGYSMAERMESSIAVAAIDSAVARRAAKVAGCVLHSDSGSQFRSRKLQQSLFRHRMLGSIGQVGSAGDNAAMESFFSLLQKNVLNRRTWDTREQLRIAIITWIERTYHRRRRQTALSRLTPIEFETIMTQTAEQATRACLLNVNGVLADAVWVMRTHAISDDLWSLIVAVLPAGRRRGRPWNDHRRTLEGIIWRYRTGSPWRDLPEHFGPWQSVAERHLRWSVDGIYARIFAAIASDLDAEDADLGALLSVDSTSVRAHQHAAGAPRAPHRGICRITRNISMSPMTTPLGVPAAG</sequence>
<dbReference type="InterPro" id="IPR036397">
    <property type="entry name" value="RNaseH_sf"/>
</dbReference>
<evidence type="ECO:0000259" key="1">
    <source>
        <dbReference type="PROSITE" id="PS50994"/>
    </source>
</evidence>
<dbReference type="EMBL" id="AP022572">
    <property type="protein sequence ID" value="BBX60542.1"/>
    <property type="molecule type" value="Genomic_DNA"/>
</dbReference>
<dbReference type="AlphaFoldDB" id="A0A7I7LM17"/>
<dbReference type="Pfam" id="PF13340">
    <property type="entry name" value="DUF4096"/>
    <property type="match status" value="1"/>
</dbReference>
<dbReference type="GO" id="GO:0003676">
    <property type="term" value="F:nucleic acid binding"/>
    <property type="evidence" value="ECO:0007669"/>
    <property type="project" value="InterPro"/>
</dbReference>
<dbReference type="Pfam" id="PF00665">
    <property type="entry name" value="rve"/>
    <property type="match status" value="1"/>
</dbReference>
<dbReference type="Gene3D" id="3.30.420.10">
    <property type="entry name" value="Ribonuclease H-like superfamily/Ribonuclease H"/>
    <property type="match status" value="1"/>
</dbReference>
<dbReference type="InterPro" id="IPR050900">
    <property type="entry name" value="Transposase_IS3/IS150/IS904"/>
</dbReference>
<dbReference type="InterPro" id="IPR048020">
    <property type="entry name" value="Transpos_IS3"/>
</dbReference>
<dbReference type="Pfam" id="PF13333">
    <property type="entry name" value="rve_2"/>
    <property type="match status" value="1"/>
</dbReference>
<dbReference type="SUPFAM" id="SSF53098">
    <property type="entry name" value="Ribonuclease H-like"/>
    <property type="match status" value="1"/>
</dbReference>
<dbReference type="NCBIfam" id="NF033580">
    <property type="entry name" value="transpos_IS5_3"/>
    <property type="match status" value="1"/>
</dbReference>
<keyword evidence="3" id="KW-1185">Reference proteome</keyword>
<dbReference type="NCBIfam" id="NF033516">
    <property type="entry name" value="transpos_IS3"/>
    <property type="match status" value="1"/>
</dbReference>